<dbReference type="EMBL" id="FOBF01000017">
    <property type="protein sequence ID" value="SEM77522.1"/>
    <property type="molecule type" value="Genomic_DNA"/>
</dbReference>
<feature type="transmembrane region" description="Helical" evidence="2">
    <location>
        <begin position="132"/>
        <end position="153"/>
    </location>
</feature>
<evidence type="ECO:0000256" key="1">
    <source>
        <dbReference type="SAM" id="MobiDB-lite"/>
    </source>
</evidence>
<feature type="region of interest" description="Disordered" evidence="1">
    <location>
        <begin position="1"/>
        <end position="123"/>
    </location>
</feature>
<accession>A0A1H8B3L9</accession>
<sequence length="368" mass="38080">MADVGDQNPPQDPPTAPFRKVVLPAEETVRIPRPAQRPYVPPGQPGAPPAGPPPTGPHQVWPQATGRQAPRPQAPYAGPQRPAGPQGSGGPQGPAGPKGPGGPSAAATPQVFRVVPPPPPRRRGLGDIPIKVVYLVAAIVATVLAVLLIFVVFSGDVPTRQTQDQTAVSIVPVPPATATPTPTVSEAPLPAVPESKKFAPLSGKASATKGTVTDKASGISYPRLGGSWSAKSFPPFSVAQRVGKVEAPYTVAASAMLPGDAPAAKPSTDADYRAIAVQAARWTLRTQYPEGATLTAWTASRKVPVGKGWTLAFTVSYPSGNARQVGQAMVTVVEVGKTKPAMLVGSIPQSGKAYWRDLNTLADKVRPL</sequence>
<evidence type="ECO:0000313" key="4">
    <source>
        <dbReference type="Proteomes" id="UP000198953"/>
    </source>
</evidence>
<feature type="compositionally biased region" description="Gly residues" evidence="1">
    <location>
        <begin position="86"/>
        <end position="102"/>
    </location>
</feature>
<name>A0A1H8B3L9_9ACTN</name>
<keyword evidence="2" id="KW-0472">Membrane</keyword>
<feature type="compositionally biased region" description="Low complexity" evidence="1">
    <location>
        <begin position="66"/>
        <end position="85"/>
    </location>
</feature>
<gene>
    <name evidence="3" type="ORF">SAMN05660976_06011</name>
</gene>
<keyword evidence="2" id="KW-1133">Transmembrane helix</keyword>
<reference evidence="3 4" key="1">
    <citation type="submission" date="2016-10" db="EMBL/GenBank/DDBJ databases">
        <authorList>
            <person name="de Groot N.N."/>
        </authorList>
    </citation>
    <scope>NUCLEOTIDE SEQUENCE [LARGE SCALE GENOMIC DNA]</scope>
    <source>
        <strain evidence="3 4">DSM 43357</strain>
    </source>
</reference>
<dbReference type="Proteomes" id="UP000198953">
    <property type="component" value="Unassembled WGS sequence"/>
</dbReference>
<keyword evidence="2" id="KW-0812">Transmembrane</keyword>
<evidence type="ECO:0000313" key="3">
    <source>
        <dbReference type="EMBL" id="SEM77522.1"/>
    </source>
</evidence>
<keyword evidence="4" id="KW-1185">Reference proteome</keyword>
<proteinExistence type="predicted"/>
<protein>
    <submittedName>
        <fullName evidence="3">Uncharacterized protein</fullName>
    </submittedName>
</protein>
<dbReference type="AlphaFoldDB" id="A0A1H8B3L9"/>
<evidence type="ECO:0000256" key="2">
    <source>
        <dbReference type="SAM" id="Phobius"/>
    </source>
</evidence>
<organism evidence="3 4">
    <name type="scientific">Nonomuraea pusilla</name>
    <dbReference type="NCBI Taxonomy" id="46177"/>
    <lineage>
        <taxon>Bacteria</taxon>
        <taxon>Bacillati</taxon>
        <taxon>Actinomycetota</taxon>
        <taxon>Actinomycetes</taxon>
        <taxon>Streptosporangiales</taxon>
        <taxon>Streptosporangiaceae</taxon>
        <taxon>Nonomuraea</taxon>
    </lineage>
</organism>
<feature type="compositionally biased region" description="Pro residues" evidence="1">
    <location>
        <begin position="39"/>
        <end position="56"/>
    </location>
</feature>